<dbReference type="EMBL" id="CP007139">
    <property type="protein sequence ID" value="AIE85062.1"/>
    <property type="molecule type" value="Genomic_DNA"/>
</dbReference>
<dbReference type="InterPro" id="IPR029058">
    <property type="entry name" value="AB_hydrolase_fold"/>
</dbReference>
<sequence length="424" mass="47417">MLTLLLALNGNIKPPQELYNYLVKPDSSFESSVATREEHGLTLRMTSQTWHGVKWRHSLILRQPVESSIRGTCILYITGDGPRDGDFRDISLMSAATGMPIAMLFDIPNQPIWGMREDDLIAHTFEEYLRTNDPTWPLLFPMTKSALRAMDAVQEATKGTANPIRRFVVTGASKRGWTTWLVGAAKDRRVIGIAPMVYDNLNVAPQMEHQIKSWGAYSEMIQDYTRRGLQQKLETPKGRHLAAIVDPYSYLPNIRIPTLVVKGTNDPYWTADATSLYWRRLRQPHWLLSVPNVGHDLGGGVLAAATIGAFARSLAGEFAMPRVEAHIDDKVDASGLLHWRARVTRARGATLTEARLWVAASDTLDFRKSKYQRLDAIPVNETGAEINGAKAPPPGNLALFVEMRYKAKGRTFSLSTPTQIIKRS</sequence>
<dbReference type="KEGG" id="fgi:OP10G_1694"/>
<dbReference type="Pfam" id="PF10142">
    <property type="entry name" value="PhoPQ_related"/>
    <property type="match status" value="1"/>
</dbReference>
<dbReference type="PIRSF" id="PIRSF014728">
    <property type="entry name" value="PqaA"/>
    <property type="match status" value="1"/>
</dbReference>
<name>A0A068NNW8_FIMGI</name>
<dbReference type="Proteomes" id="UP000027982">
    <property type="component" value="Chromosome"/>
</dbReference>
<keyword evidence="2" id="KW-1185">Reference proteome</keyword>
<dbReference type="Gene3D" id="3.40.50.1820">
    <property type="entry name" value="alpha/beta hydrolase"/>
    <property type="match status" value="1"/>
</dbReference>
<reference evidence="1 2" key="1">
    <citation type="journal article" date="2014" name="PLoS ONE">
        <title>The first complete genome sequence of the class fimbriimonadia in the phylum armatimonadetes.</title>
        <authorList>
            <person name="Hu Z.Y."/>
            <person name="Wang Y.Z."/>
            <person name="Im W.T."/>
            <person name="Wang S.Y."/>
            <person name="Zhao G.P."/>
            <person name="Zheng H.J."/>
            <person name="Quan Z.X."/>
        </authorList>
    </citation>
    <scope>NUCLEOTIDE SEQUENCE [LARGE SCALE GENOMIC DNA]</scope>
    <source>
        <strain evidence="1">Gsoil 348</strain>
    </source>
</reference>
<evidence type="ECO:0000313" key="1">
    <source>
        <dbReference type="EMBL" id="AIE85062.1"/>
    </source>
</evidence>
<organism evidence="1 2">
    <name type="scientific">Fimbriimonas ginsengisoli Gsoil 348</name>
    <dbReference type="NCBI Taxonomy" id="661478"/>
    <lineage>
        <taxon>Bacteria</taxon>
        <taxon>Bacillati</taxon>
        <taxon>Armatimonadota</taxon>
        <taxon>Fimbriimonadia</taxon>
        <taxon>Fimbriimonadales</taxon>
        <taxon>Fimbriimonadaceae</taxon>
        <taxon>Fimbriimonas</taxon>
    </lineage>
</organism>
<proteinExistence type="predicted"/>
<dbReference type="PANTHER" id="PTHR31497:SF0">
    <property type="entry name" value="AUTOCRINE PROLIFERATION REPRESSOR PROTEIN A"/>
    <property type="match status" value="1"/>
</dbReference>
<protein>
    <submittedName>
        <fullName evidence="1">PhoP/Q-regulated protein PqaA</fullName>
    </submittedName>
</protein>
<accession>A0A068NNW8</accession>
<dbReference type="RefSeq" id="WP_025226340.1">
    <property type="nucleotide sequence ID" value="NZ_CP007139.1"/>
</dbReference>
<evidence type="ECO:0000313" key="2">
    <source>
        <dbReference type="Proteomes" id="UP000027982"/>
    </source>
</evidence>
<dbReference type="SUPFAM" id="SSF53474">
    <property type="entry name" value="alpha/beta-Hydrolases"/>
    <property type="match status" value="1"/>
</dbReference>
<dbReference type="AlphaFoldDB" id="A0A068NNW8"/>
<dbReference type="HOGENOM" id="CLU_036488_1_0_0"/>
<gene>
    <name evidence="1" type="ORF">OP10G_1694</name>
</gene>
<dbReference type="OrthoDB" id="384721at2"/>
<dbReference type="InterPro" id="IPR009199">
    <property type="entry name" value="PhoPQ-act_pathogen-rel_PqaA"/>
</dbReference>
<dbReference type="eggNOG" id="COG4287">
    <property type="taxonomic scope" value="Bacteria"/>
</dbReference>
<dbReference type="STRING" id="661478.OP10G_1694"/>
<dbReference type="PANTHER" id="PTHR31497">
    <property type="entry name" value="AUTOCRINE PROLIFERATION REPRESSOR PROTEIN A"/>
    <property type="match status" value="1"/>
</dbReference>